<feature type="domain" description="L-type lectin-like" evidence="3">
    <location>
        <begin position="621"/>
        <end position="857"/>
    </location>
</feature>
<reference evidence="4" key="1">
    <citation type="journal article" date="2011" name="PLoS Biol.">
        <title>Gene gain and loss during evolution of obligate parasitism in the white rust pathogen of Arabidopsis thaliana.</title>
        <authorList>
            <person name="Kemen E."/>
            <person name="Gardiner A."/>
            <person name="Schultz-Larsen T."/>
            <person name="Kemen A.C."/>
            <person name="Balmuth A.L."/>
            <person name="Robert-Seilaniantz A."/>
            <person name="Bailey K."/>
            <person name="Holub E."/>
            <person name="Studholme D.J."/>
            <person name="Maclean D."/>
            <person name="Jones J.D."/>
        </authorList>
    </citation>
    <scope>NUCLEOTIDE SEQUENCE</scope>
</reference>
<dbReference type="InterPro" id="IPR023214">
    <property type="entry name" value="HAD_sf"/>
</dbReference>
<feature type="region of interest" description="Disordered" evidence="1">
    <location>
        <begin position="41"/>
        <end position="63"/>
    </location>
</feature>
<accession>F0WW42</accession>
<feature type="region of interest" description="Disordered" evidence="1">
    <location>
        <begin position="384"/>
        <end position="403"/>
    </location>
</feature>
<gene>
    <name evidence="4" type="primary">AlNc14C311G10490</name>
    <name evidence="4" type="ORF">ALNC14_117940</name>
</gene>
<feature type="compositionally biased region" description="Basic and acidic residues" evidence="1">
    <location>
        <begin position="384"/>
        <end position="398"/>
    </location>
</feature>
<proteinExistence type="predicted"/>
<dbReference type="Pfam" id="PF03031">
    <property type="entry name" value="NIF"/>
    <property type="match status" value="1"/>
</dbReference>
<feature type="compositionally biased region" description="Low complexity" evidence="1">
    <location>
        <begin position="20"/>
        <end position="29"/>
    </location>
</feature>
<evidence type="ECO:0000256" key="1">
    <source>
        <dbReference type="SAM" id="MobiDB-lite"/>
    </source>
</evidence>
<dbReference type="Pfam" id="PF03388">
    <property type="entry name" value="Lectin_leg-like"/>
    <property type="match status" value="1"/>
</dbReference>
<protein>
    <submittedName>
        <fullName evidence="4">Lectin putative</fullName>
    </submittedName>
</protein>
<feature type="region of interest" description="Disordered" evidence="1">
    <location>
        <begin position="1"/>
        <end position="29"/>
    </location>
</feature>
<evidence type="ECO:0000313" key="4">
    <source>
        <dbReference type="EMBL" id="CCA25650.1"/>
    </source>
</evidence>
<dbReference type="HOGENOM" id="CLU_299854_0_0_1"/>
<dbReference type="NCBIfam" id="TIGR02251">
    <property type="entry name" value="HIF-SF_euk"/>
    <property type="match status" value="1"/>
</dbReference>
<dbReference type="GO" id="GO:0016791">
    <property type="term" value="F:phosphatase activity"/>
    <property type="evidence" value="ECO:0007669"/>
    <property type="project" value="InterPro"/>
</dbReference>
<evidence type="ECO:0000259" key="2">
    <source>
        <dbReference type="PROSITE" id="PS50969"/>
    </source>
</evidence>
<dbReference type="SUPFAM" id="SSF49899">
    <property type="entry name" value="Concanavalin A-like lectins/glucanases"/>
    <property type="match status" value="1"/>
</dbReference>
<dbReference type="InterPro" id="IPR004274">
    <property type="entry name" value="FCP1_dom"/>
</dbReference>
<dbReference type="SUPFAM" id="SSF56784">
    <property type="entry name" value="HAD-like"/>
    <property type="match status" value="1"/>
</dbReference>
<dbReference type="InterPro" id="IPR013320">
    <property type="entry name" value="ConA-like_dom_sf"/>
</dbReference>
<dbReference type="Gene3D" id="3.40.50.1000">
    <property type="entry name" value="HAD superfamily/HAD-like"/>
    <property type="match status" value="1"/>
</dbReference>
<dbReference type="InterPro" id="IPR011948">
    <property type="entry name" value="Dullard_phosphatase"/>
</dbReference>
<dbReference type="SMART" id="SM00577">
    <property type="entry name" value="CPDc"/>
    <property type="match status" value="1"/>
</dbReference>
<dbReference type="InterPro" id="IPR005052">
    <property type="entry name" value="Lectin_leg"/>
</dbReference>
<dbReference type="GO" id="GO:0016020">
    <property type="term" value="C:membrane"/>
    <property type="evidence" value="ECO:0007669"/>
    <property type="project" value="InterPro"/>
</dbReference>
<dbReference type="FunFam" id="3.40.50.1000:FF:000093">
    <property type="entry name" value="NLI interacting factor-like phosphatase family protein"/>
    <property type="match status" value="1"/>
</dbReference>
<dbReference type="PROSITE" id="PS51328">
    <property type="entry name" value="L_LECTIN_LIKE"/>
    <property type="match status" value="1"/>
</dbReference>
<dbReference type="PROSITE" id="PS50969">
    <property type="entry name" value="FCP1"/>
    <property type="match status" value="1"/>
</dbReference>
<feature type="compositionally biased region" description="Polar residues" evidence="1">
    <location>
        <begin position="1"/>
        <end position="19"/>
    </location>
</feature>
<dbReference type="CDD" id="cd07521">
    <property type="entry name" value="HAD_FCP1-like"/>
    <property type="match status" value="1"/>
</dbReference>
<name>F0WW42_9STRA</name>
<evidence type="ECO:0000259" key="3">
    <source>
        <dbReference type="PROSITE" id="PS51328"/>
    </source>
</evidence>
<reference evidence="4" key="2">
    <citation type="submission" date="2011-02" db="EMBL/GenBank/DDBJ databases">
        <authorList>
            <person name="MacLean D."/>
        </authorList>
    </citation>
    <scope>NUCLEOTIDE SEQUENCE</scope>
</reference>
<dbReference type="AlphaFoldDB" id="F0WW42"/>
<dbReference type="CDD" id="cd07308">
    <property type="entry name" value="lectin_leg-like"/>
    <property type="match status" value="1"/>
</dbReference>
<sequence>MARPTNMSSIQTQKQTRIPSTSSETQSNASSLFQTVVFSRKNTHTGPNEVRNRSNVTPKLADLKPNPLASIVHQADRDGKQKEIVNTSHVRTGSRRLSTQDRDASQNHSFKHLLSNFCSAIKISEQQKPQVVNDMVKPQFNSHLRSSTQRESVLPPQYPQDIGKKCLVLDLDETLVHSSFRPTTNPDYIIPVEIDGMLHQVYVCKRPGVDFFLTEMAKYYEIVIYTASLSKYANPLLDRLDPERTIRHRLYREHCVLHDGNYIKDLSLINRDLTQSIIIDNSPLSYLFHPRNAMGCSSFIDDPRDRELDSINRFLKLMTSVDDKTGETCQDESKAWADDIKRYHSEKRTLQWRPEQQAPIRHVTRYDMARQERAYDVILCKEREPEREAQRQSKEKSDISMIQQRGKENQLKYGQQYDIIHHQPVCPEPSYTSQIPSKRQNTNNTQAETFQERVISHSKPPSTASQRTREFDIVSNKFHTNHQERESAIQQAVLQDASEKLTNAYDPIQSNYCDDLQANHLTERRQRSAHFPAQRAYNIVNHQSSDREDSTMGMEWNGSNRVQKEEVEARMRLHGQQDQDRQENRRLHRAAPKRLTETYAHGLPLLAAILGSIPFVPCVDSERVESLSFKSPFKDINNDGIRDIGSEWTFGGNTQVKKSFIRLTPNRQSKRGHIWHEKPITTDELSGILSFRIHGSSRYVYADGLAIWITHERAHRDGPNHGFIEKYRGVGIILDTYHNTEQKGKHKDVTIQINDGTKELETFYNEDVNGCDFSYRYHSESEEFDPVYSFSRLQFGIKENQFYIEMDPKAEGHWQKCFTTTLPFSSDWLRQASIGFSASTGSIADNHDILSFVAFNRLADINMNDEDGDLIRHKSTKNDADQLLSNDCDKHCALPILEKLVANLHVDLDHRIEDVKESMENTINKLKEKERSNHYKIEAMYDEIRTKMDSKIGEKLHDVRSSLHEKIVTKVEGEALVAHAGWRRPFFIIVFLFVGMVGKH</sequence>
<dbReference type="EMBL" id="FR824356">
    <property type="protein sequence ID" value="CCA25650.1"/>
    <property type="molecule type" value="Genomic_DNA"/>
</dbReference>
<organism evidence="4">
    <name type="scientific">Albugo laibachii Nc14</name>
    <dbReference type="NCBI Taxonomy" id="890382"/>
    <lineage>
        <taxon>Eukaryota</taxon>
        <taxon>Sar</taxon>
        <taxon>Stramenopiles</taxon>
        <taxon>Oomycota</taxon>
        <taxon>Peronosporomycetes</taxon>
        <taxon>Albuginales</taxon>
        <taxon>Albuginaceae</taxon>
        <taxon>Albugo</taxon>
    </lineage>
</organism>
<dbReference type="InterPro" id="IPR036412">
    <property type="entry name" value="HAD-like_sf"/>
</dbReference>
<dbReference type="PANTHER" id="PTHR12210">
    <property type="entry name" value="DULLARD PROTEIN PHOSPHATASE"/>
    <property type="match status" value="1"/>
</dbReference>
<feature type="domain" description="FCP1 homology" evidence="2">
    <location>
        <begin position="160"/>
        <end position="318"/>
    </location>
</feature>
<dbReference type="Gene3D" id="2.60.120.200">
    <property type="match status" value="1"/>
</dbReference>
<dbReference type="InterPro" id="IPR050365">
    <property type="entry name" value="TIM50"/>
</dbReference>